<dbReference type="RefSeq" id="WP_135280880.1">
    <property type="nucleotide sequence ID" value="NZ_SRIO01000003.1"/>
</dbReference>
<evidence type="ECO:0000259" key="2">
    <source>
        <dbReference type="Pfam" id="PF25800"/>
    </source>
</evidence>
<feature type="domain" description="FimV N-terminal" evidence="2">
    <location>
        <begin position="40"/>
        <end position="144"/>
    </location>
</feature>
<feature type="region of interest" description="Disordered" evidence="1">
    <location>
        <begin position="168"/>
        <end position="212"/>
    </location>
</feature>
<evidence type="ECO:0000313" key="4">
    <source>
        <dbReference type="Proteomes" id="UP000297890"/>
    </source>
</evidence>
<accession>A0A4Z0FAG9</accession>
<dbReference type="InterPro" id="IPR036779">
    <property type="entry name" value="LysM_dom_sf"/>
</dbReference>
<comment type="caution">
    <text evidence="3">The sequence shown here is derived from an EMBL/GenBank/DDBJ whole genome shotgun (WGS) entry which is preliminary data.</text>
</comment>
<feature type="region of interest" description="Disordered" evidence="1">
    <location>
        <begin position="352"/>
        <end position="441"/>
    </location>
</feature>
<sequence>MATVKNRIEGNIRVQIGKTTRAVSAALILLAPALAHALSTGAIEGRSYLNQPLEARIPLTSATAGELHSLRVDLAPSDVYQRAGIDLGAEQASLQFRVVRDAATPYILVTSRDSIRDPFLTFLVELSWGEGRLVREFTLLLDPPTLMAPAEIPETRQPVVREQPAAALPEITEPEPVQPPEKPQATQRQRPPQPTDSEVGQSARDSEPDRLKVRRGDTLWAIAGRHRADASVSMNQMMLAIYQRNPEAFNGNINRLKAGAILRMPDVDEIRAISRAAALAEVRRQNEEWRAGRGTRLAKATPAPAPTAPEPAAPAEVAPKAPSVPTRPRLELVAPDENDSALVPPQAAPMIDESGSVTAEGSASSAGSDGSQTGSDEKSAGLVQMDSPTALALQKPLDPVGGSDDTPMDGPDALQPLPPQMNAPAEVPQAEAAVTPEPTDDRSPWSLILAGLAAMALAAAGWILWRRRSEETDAQEIDFVLNNGESDPDQSMDVAPHGPSRKEPVLAMGGDGESPSTEIADPLEDTQSGPAPLSPESPLGVDQEDPLAEADFNLTYGLYDEALAVVEQALARQPDRRDLKLKRLEVLFAASDKEAFLHHAQALAAEPHGQADSAWERCAIMGQQMLPDEPLFQVSAPALGGDDFLDLNLDHSAAGSSDFRAGGSGADDASLALDAEMQTEVLGHPRGSAAGEDDLSFDLTDAEADAGTGGAPENTVEKHLDMARVYLGMEEYGAARRELDQALLEGTIEQQAEARELMVQVENRVGVSPDETDQAFVVDVPETGTLDIEDFGTRDDYGTRLDLARQYLELDDADGARVLIDEVIKGGTPDQRREAETLMAQLPPRF</sequence>
<reference evidence="3 4" key="1">
    <citation type="journal article" date="2019" name="ISME J.">
        <title>Candidatus Macondimonas diazotrophica, a novel gammaproteobacterial genus dominating crude-oil-contaminated coastal sediments.</title>
        <authorList>
            <person name="Karthikeyan S."/>
            <person name="Konstantinidis K."/>
        </authorList>
    </citation>
    <scope>NUCLEOTIDE SEQUENCE [LARGE SCALE GENOMIC DNA]</scope>
    <source>
        <strain evidence="3 4">KTK01</strain>
    </source>
</reference>
<dbReference type="NCBIfam" id="TIGR03504">
    <property type="entry name" value="FimV_Cterm"/>
    <property type="match status" value="1"/>
</dbReference>
<dbReference type="InterPro" id="IPR020011">
    <property type="entry name" value="FimV_C"/>
</dbReference>
<dbReference type="EMBL" id="SRIO01000003">
    <property type="protein sequence ID" value="TFZ83463.1"/>
    <property type="molecule type" value="Genomic_DNA"/>
</dbReference>
<feature type="region of interest" description="Disordered" evidence="1">
    <location>
        <begin position="481"/>
        <end position="543"/>
    </location>
</feature>
<dbReference type="OrthoDB" id="5298707at2"/>
<proteinExistence type="predicted"/>
<feature type="region of interest" description="Disordered" evidence="1">
    <location>
        <begin position="289"/>
        <end position="324"/>
    </location>
</feature>
<protein>
    <recommendedName>
        <fullName evidence="2">FimV N-terminal domain-containing protein</fullName>
    </recommendedName>
</protein>
<evidence type="ECO:0000313" key="3">
    <source>
        <dbReference type="EMBL" id="TFZ83463.1"/>
    </source>
</evidence>
<evidence type="ECO:0000256" key="1">
    <source>
        <dbReference type="SAM" id="MobiDB-lite"/>
    </source>
</evidence>
<dbReference type="CDD" id="cd00118">
    <property type="entry name" value="LysM"/>
    <property type="match status" value="1"/>
</dbReference>
<feature type="compositionally biased region" description="Pro residues" evidence="1">
    <location>
        <begin position="303"/>
        <end position="312"/>
    </location>
</feature>
<dbReference type="Proteomes" id="UP000297890">
    <property type="component" value="Unassembled WGS sequence"/>
</dbReference>
<feature type="compositionally biased region" description="Low complexity" evidence="1">
    <location>
        <begin position="423"/>
        <end position="437"/>
    </location>
</feature>
<name>A0A4Z0FAG9_9GAMM</name>
<dbReference type="InterPro" id="IPR020012">
    <property type="entry name" value="LysM_FimV"/>
</dbReference>
<dbReference type="Gene3D" id="1.20.58.2200">
    <property type="match status" value="2"/>
</dbReference>
<feature type="compositionally biased region" description="Low complexity" evidence="1">
    <location>
        <begin position="353"/>
        <end position="374"/>
    </location>
</feature>
<dbReference type="Gene3D" id="3.10.350.10">
    <property type="entry name" value="LysM domain"/>
    <property type="match status" value="1"/>
</dbReference>
<dbReference type="NCBIfam" id="TIGR03505">
    <property type="entry name" value="FimV_core"/>
    <property type="match status" value="1"/>
</dbReference>
<dbReference type="InterPro" id="IPR057840">
    <property type="entry name" value="FimV_N"/>
</dbReference>
<dbReference type="Pfam" id="PF25800">
    <property type="entry name" value="FimV_N"/>
    <property type="match status" value="1"/>
</dbReference>
<dbReference type="AlphaFoldDB" id="A0A4Z0FAG9"/>
<dbReference type="InterPro" id="IPR038440">
    <property type="entry name" value="FimV_C_sf"/>
</dbReference>
<feature type="compositionally biased region" description="Low complexity" evidence="1">
    <location>
        <begin position="313"/>
        <end position="324"/>
    </location>
</feature>
<dbReference type="InterPro" id="IPR018392">
    <property type="entry name" value="LysM"/>
</dbReference>
<keyword evidence="4" id="KW-1185">Reference proteome</keyword>
<organism evidence="3 4">
    <name type="scientific">Candidatus Macondimonas diazotrophica</name>
    <dbReference type="NCBI Taxonomy" id="2305248"/>
    <lineage>
        <taxon>Bacteria</taxon>
        <taxon>Pseudomonadati</taxon>
        <taxon>Pseudomonadota</taxon>
        <taxon>Gammaproteobacteria</taxon>
        <taxon>Chromatiales</taxon>
        <taxon>Ectothiorhodospiraceae</taxon>
        <taxon>Candidatus Macondimonas</taxon>
    </lineage>
</organism>
<gene>
    <name evidence="3" type="ORF">E4680_02830</name>
</gene>